<feature type="domain" description="DUF6533" evidence="1">
    <location>
        <begin position="30"/>
        <end position="73"/>
    </location>
</feature>
<dbReference type="EMBL" id="CAVNYO010000020">
    <property type="protein sequence ID" value="CAK5262511.1"/>
    <property type="molecule type" value="Genomic_DNA"/>
</dbReference>
<dbReference type="Proteomes" id="UP001295794">
    <property type="component" value="Unassembled WGS sequence"/>
</dbReference>
<protein>
    <recommendedName>
        <fullName evidence="1">DUF6533 domain-containing protein</fullName>
    </recommendedName>
</protein>
<feature type="non-terminal residue" evidence="2">
    <location>
        <position position="122"/>
    </location>
</feature>
<dbReference type="AlphaFoldDB" id="A0AAD2Q0H1"/>
<reference evidence="2" key="1">
    <citation type="submission" date="2023-11" db="EMBL/GenBank/DDBJ databases">
        <authorList>
            <person name="De Vega J J."/>
            <person name="De Vega J J."/>
        </authorList>
    </citation>
    <scope>NUCLEOTIDE SEQUENCE</scope>
</reference>
<gene>
    <name evidence="2" type="ORF">MYCIT1_LOCUS1291</name>
</gene>
<sequence>MPGPIVIANTSEFPLDQAIPDVYFTRVENYILYATATLLIYEILVTFDQEVERVWSLRWRLPKFLFFLNRYVARILLMCVLEPPGPSLRVYLRQHELDLERVADTVARVLPLIRVLASNVRP</sequence>
<organism evidence="2 3">
    <name type="scientific">Mycena citricolor</name>
    <dbReference type="NCBI Taxonomy" id="2018698"/>
    <lineage>
        <taxon>Eukaryota</taxon>
        <taxon>Fungi</taxon>
        <taxon>Dikarya</taxon>
        <taxon>Basidiomycota</taxon>
        <taxon>Agaricomycotina</taxon>
        <taxon>Agaricomycetes</taxon>
        <taxon>Agaricomycetidae</taxon>
        <taxon>Agaricales</taxon>
        <taxon>Marasmiineae</taxon>
        <taxon>Mycenaceae</taxon>
        <taxon>Mycena</taxon>
    </lineage>
</organism>
<name>A0AAD2Q0H1_9AGAR</name>
<dbReference type="InterPro" id="IPR045340">
    <property type="entry name" value="DUF6533"/>
</dbReference>
<dbReference type="Pfam" id="PF20151">
    <property type="entry name" value="DUF6533"/>
    <property type="match status" value="1"/>
</dbReference>
<accession>A0AAD2Q0H1</accession>
<evidence type="ECO:0000313" key="3">
    <source>
        <dbReference type="Proteomes" id="UP001295794"/>
    </source>
</evidence>
<proteinExistence type="predicted"/>
<comment type="caution">
    <text evidence="2">The sequence shown here is derived from an EMBL/GenBank/DDBJ whole genome shotgun (WGS) entry which is preliminary data.</text>
</comment>
<evidence type="ECO:0000313" key="2">
    <source>
        <dbReference type="EMBL" id="CAK5262511.1"/>
    </source>
</evidence>
<evidence type="ECO:0000259" key="1">
    <source>
        <dbReference type="Pfam" id="PF20151"/>
    </source>
</evidence>
<keyword evidence="3" id="KW-1185">Reference proteome</keyword>